<dbReference type="CDD" id="cd00167">
    <property type="entry name" value="SANT"/>
    <property type="match status" value="2"/>
</dbReference>
<evidence type="ECO:0008006" key="9">
    <source>
        <dbReference type="Google" id="ProtNLM"/>
    </source>
</evidence>
<evidence type="ECO:0000259" key="6">
    <source>
        <dbReference type="PROSITE" id="PS51294"/>
    </source>
</evidence>
<dbReference type="PROSITE" id="PS50090">
    <property type="entry name" value="MYB_LIKE"/>
    <property type="match status" value="2"/>
</dbReference>
<comment type="subcellular location">
    <subcellularLocation>
        <location evidence="1">Nucleus</location>
    </subcellularLocation>
</comment>
<evidence type="ECO:0000259" key="5">
    <source>
        <dbReference type="PROSITE" id="PS50090"/>
    </source>
</evidence>
<dbReference type="PANTHER" id="PTHR46380">
    <property type="entry name" value="CYCLIN-D-BINDING MYB-LIKE TRANSCRIPTION FACTOR 1"/>
    <property type="match status" value="1"/>
</dbReference>
<dbReference type="GO" id="GO:0000976">
    <property type="term" value="F:transcription cis-regulatory region binding"/>
    <property type="evidence" value="ECO:0007669"/>
    <property type="project" value="TreeGrafter"/>
</dbReference>
<evidence type="ECO:0000256" key="2">
    <source>
        <dbReference type="ARBA" id="ARBA00023125"/>
    </source>
</evidence>
<feature type="compositionally biased region" description="Basic residues" evidence="4">
    <location>
        <begin position="376"/>
        <end position="396"/>
    </location>
</feature>
<dbReference type="PROSITE" id="PS51294">
    <property type="entry name" value="HTH_MYB"/>
    <property type="match status" value="1"/>
</dbReference>
<evidence type="ECO:0000256" key="4">
    <source>
        <dbReference type="SAM" id="MobiDB-lite"/>
    </source>
</evidence>
<protein>
    <recommendedName>
        <fullName evidence="9">Myb transcription factor</fullName>
    </recommendedName>
</protein>
<dbReference type="PANTHER" id="PTHR46380:SF2">
    <property type="entry name" value="CYCLIN-D-BINDING MYB-LIKE TRANSCRIPTION FACTOR 1"/>
    <property type="match status" value="1"/>
</dbReference>
<keyword evidence="8" id="KW-1185">Reference proteome</keyword>
<dbReference type="AlphaFoldDB" id="A0AAJ0CXK6"/>
<evidence type="ECO:0000256" key="3">
    <source>
        <dbReference type="ARBA" id="ARBA00023242"/>
    </source>
</evidence>
<feature type="region of interest" description="Disordered" evidence="4">
    <location>
        <begin position="820"/>
        <end position="919"/>
    </location>
</feature>
<proteinExistence type="predicted"/>
<dbReference type="Gene3D" id="1.10.10.60">
    <property type="entry name" value="Homeodomain-like"/>
    <property type="match status" value="2"/>
</dbReference>
<dbReference type="InterPro" id="IPR009057">
    <property type="entry name" value="Homeodomain-like_sf"/>
</dbReference>
<accession>A0AAJ0CXK6</accession>
<dbReference type="InterPro" id="IPR001005">
    <property type="entry name" value="SANT/Myb"/>
</dbReference>
<dbReference type="SMART" id="SM00717">
    <property type="entry name" value="SANT"/>
    <property type="match status" value="2"/>
</dbReference>
<reference evidence="7" key="1">
    <citation type="submission" date="2023-06" db="EMBL/GenBank/DDBJ databases">
        <title>Conoideocrella luteorostrata (Hypocreales: Clavicipitaceae), a potential biocontrol fungus for elongate hemlock scale in United States Christmas tree production areas.</title>
        <authorList>
            <person name="Barrett H."/>
            <person name="Lovett B."/>
            <person name="Macias A.M."/>
            <person name="Stajich J.E."/>
            <person name="Kasson M.T."/>
        </authorList>
    </citation>
    <scope>NUCLEOTIDE SEQUENCE</scope>
    <source>
        <strain evidence="7">ARSEF 14590</strain>
    </source>
</reference>
<feature type="compositionally biased region" description="Low complexity" evidence="4">
    <location>
        <begin position="9"/>
        <end position="19"/>
    </location>
</feature>
<evidence type="ECO:0000313" key="8">
    <source>
        <dbReference type="Proteomes" id="UP001251528"/>
    </source>
</evidence>
<dbReference type="InterPro" id="IPR017930">
    <property type="entry name" value="Myb_dom"/>
</dbReference>
<comment type="caution">
    <text evidence="7">The sequence shown here is derived from an EMBL/GenBank/DDBJ whole genome shotgun (WGS) entry which is preliminary data.</text>
</comment>
<keyword evidence="2" id="KW-0238">DNA-binding</keyword>
<feature type="domain" description="Myb-like" evidence="5">
    <location>
        <begin position="503"/>
        <end position="552"/>
    </location>
</feature>
<name>A0AAJ0CXK6_9HYPO</name>
<sequence length="919" mass="103265">MANVDDRSVAGSVASAGDANVDELPGVDVDFGAIEMFDSNAAPDTFSSQAPEAIMTDDAALHSSTKKSKRQKKDKRHKKRRSSQQEAISSPLVPEEKESHKKHKKSRRKSAEDVEVPSSFPYPNEQSEPSADIPWGQLQEEAAVSSSQTKKKRKLSDSAEGKRRKKHRPQDQESEDQDGGRRRSSQDAGSSAFLRKKKDRRGISDSAIFEGDEPQSDPQRSPTVAHLRRRSQSRDTGSRENSVPVPDQMDVDMRDNGHALGATAVTSGEAGLGLAVDTEHDVARLAREAWDEHRNGQHDVDGRQNGDQDKEMADQYPQEPLNAGIETAGEVETSSPQQKKTRSTRKKAKPTFFEQPIPDIAEYDGDLPSPSAMTPKPRKRSKPAAKKESRGRKPKREKLSQSMRGGSVEADEYAEGRTAERRNRLSGYTQGRFTDAELARISGAVESFRASHGLSQQEVNELIHAPGGTTAGDTNAQLWVLIFDECPDRHRQKVINITRKKFHNFVARGTWTTEQDAELTELINIHGTKWSKIAGLINRHPEDLRDRYRNYIVCGANQRKDAWDEQEEARLTQHIMESMQAIDELRIQKPEKDLLKRSYEELIDWQGISECMDRTRSRLQCITKWKSMNIRTHGSDKLASTQPDSQISFRLEKGRRQIAAMPSEERYRLVMAIQATAVGADVKIPWQRLVDKPFRNQWHRFTQMLLWRRLKATVPNHMEATVRDAAEYLVERYNQTGDLPDIPDDLFDDADEMNFIQTMSNMASSGNLNRGQGSEEFVGGSDVEDNDAETNGNTLEQAVESEQNQPQDEEMNIDPALVEAAQPTKKATPAKRAGKNSSSRTRGRKSAVADVDPIEDNTQEPQHTQEQESEIDVEQLRRTKTPSKFQSRSSKKGDQQSSPRDEDSVMDDMEDLPAKVAAQ</sequence>
<dbReference type="Proteomes" id="UP001251528">
    <property type="component" value="Unassembled WGS sequence"/>
</dbReference>
<feature type="compositionally biased region" description="Basic residues" evidence="4">
    <location>
        <begin position="64"/>
        <end position="82"/>
    </location>
</feature>
<feature type="region of interest" description="Disordered" evidence="4">
    <location>
        <begin position="1"/>
        <end position="25"/>
    </location>
</feature>
<evidence type="ECO:0000256" key="1">
    <source>
        <dbReference type="ARBA" id="ARBA00004123"/>
    </source>
</evidence>
<dbReference type="Pfam" id="PF00249">
    <property type="entry name" value="Myb_DNA-binding"/>
    <property type="match status" value="1"/>
</dbReference>
<dbReference type="GO" id="GO:0005634">
    <property type="term" value="C:nucleus"/>
    <property type="evidence" value="ECO:0007669"/>
    <property type="project" value="UniProtKB-SubCell"/>
</dbReference>
<feature type="compositionally biased region" description="Basic residues" evidence="4">
    <location>
        <begin position="339"/>
        <end position="349"/>
    </location>
</feature>
<gene>
    <name evidence="7" type="ORF">QQS21_003300</name>
</gene>
<feature type="compositionally biased region" description="Basic and acidic residues" evidence="4">
    <location>
        <begin position="891"/>
        <end position="903"/>
    </location>
</feature>
<evidence type="ECO:0000313" key="7">
    <source>
        <dbReference type="EMBL" id="KAK2606252.1"/>
    </source>
</evidence>
<organism evidence="7 8">
    <name type="scientific">Conoideocrella luteorostrata</name>
    <dbReference type="NCBI Taxonomy" id="1105319"/>
    <lineage>
        <taxon>Eukaryota</taxon>
        <taxon>Fungi</taxon>
        <taxon>Dikarya</taxon>
        <taxon>Ascomycota</taxon>
        <taxon>Pezizomycotina</taxon>
        <taxon>Sordariomycetes</taxon>
        <taxon>Hypocreomycetidae</taxon>
        <taxon>Hypocreales</taxon>
        <taxon>Clavicipitaceae</taxon>
        <taxon>Conoideocrella</taxon>
    </lineage>
</organism>
<feature type="domain" description="Myb-like" evidence="5">
    <location>
        <begin position="555"/>
        <end position="629"/>
    </location>
</feature>
<dbReference type="GO" id="GO:0003700">
    <property type="term" value="F:DNA-binding transcription factor activity"/>
    <property type="evidence" value="ECO:0007669"/>
    <property type="project" value="TreeGrafter"/>
</dbReference>
<keyword evidence="3" id="KW-0539">Nucleus</keyword>
<dbReference type="InterPro" id="IPR051651">
    <property type="entry name" value="DMTF1_DNA-bind_reg"/>
</dbReference>
<dbReference type="EMBL" id="JASWJB010000043">
    <property type="protein sequence ID" value="KAK2606252.1"/>
    <property type="molecule type" value="Genomic_DNA"/>
</dbReference>
<dbReference type="SUPFAM" id="SSF46689">
    <property type="entry name" value="Homeodomain-like"/>
    <property type="match status" value="1"/>
</dbReference>
<feature type="compositionally biased region" description="Basic and acidic residues" evidence="4">
    <location>
        <begin position="286"/>
        <end position="313"/>
    </location>
</feature>
<feature type="region of interest" description="Disordered" evidence="4">
    <location>
        <begin position="41"/>
        <end position="272"/>
    </location>
</feature>
<feature type="region of interest" description="Disordered" evidence="4">
    <location>
        <begin position="286"/>
        <end position="422"/>
    </location>
</feature>
<feature type="domain" description="HTH myb-type" evidence="6">
    <location>
        <begin position="503"/>
        <end position="556"/>
    </location>
</feature>
<feature type="region of interest" description="Disordered" evidence="4">
    <location>
        <begin position="764"/>
        <end position="789"/>
    </location>
</feature>